<feature type="region of interest" description="Disordered" evidence="15">
    <location>
        <begin position="97"/>
        <end position="122"/>
    </location>
</feature>
<comment type="caution">
    <text evidence="16">The sequence shown here is derived from an EMBL/GenBank/DDBJ whole genome shotgun (WGS) entry which is preliminary data.</text>
</comment>
<keyword evidence="8" id="KW-0479">Metal-binding</keyword>
<dbReference type="InterPro" id="IPR006941">
    <property type="entry name" value="RNase_CAF1"/>
</dbReference>
<evidence type="ECO:0000256" key="9">
    <source>
        <dbReference type="ARBA" id="ARBA00022801"/>
    </source>
</evidence>
<evidence type="ECO:0000256" key="4">
    <source>
        <dbReference type="ARBA" id="ARBA00008372"/>
    </source>
</evidence>
<reference evidence="16" key="1">
    <citation type="submission" date="2021-03" db="EMBL/GenBank/DDBJ databases">
        <authorList>
            <person name="Tagirdzhanova G."/>
        </authorList>
    </citation>
    <scope>NUCLEOTIDE SEQUENCE</scope>
</reference>
<evidence type="ECO:0000256" key="3">
    <source>
        <dbReference type="ARBA" id="ARBA00004496"/>
    </source>
</evidence>
<dbReference type="AlphaFoldDB" id="A0A8H3EV40"/>
<evidence type="ECO:0000313" key="17">
    <source>
        <dbReference type="Proteomes" id="UP000664169"/>
    </source>
</evidence>
<dbReference type="OrthoDB" id="1164111at2759"/>
<dbReference type="GO" id="GO:0004535">
    <property type="term" value="F:poly(A)-specific ribonuclease activity"/>
    <property type="evidence" value="ECO:0007669"/>
    <property type="project" value="UniProtKB-EC"/>
</dbReference>
<dbReference type="Pfam" id="PF04857">
    <property type="entry name" value="CAF1"/>
    <property type="match status" value="2"/>
</dbReference>
<comment type="similarity">
    <text evidence="4">Belongs to the CAF1 family.</text>
</comment>
<evidence type="ECO:0000256" key="2">
    <source>
        <dbReference type="ARBA" id="ARBA00004123"/>
    </source>
</evidence>
<keyword evidence="12" id="KW-0805">Transcription regulation</keyword>
<dbReference type="InterPro" id="IPR039637">
    <property type="entry name" value="CNOT7/CNOT8/Pop2"/>
</dbReference>
<evidence type="ECO:0000256" key="14">
    <source>
        <dbReference type="ARBA" id="ARBA00023242"/>
    </source>
</evidence>
<keyword evidence="17" id="KW-1185">Reference proteome</keyword>
<evidence type="ECO:0000256" key="5">
    <source>
        <dbReference type="ARBA" id="ARBA00012161"/>
    </source>
</evidence>
<dbReference type="InterPro" id="IPR036397">
    <property type="entry name" value="RNaseH_sf"/>
</dbReference>
<dbReference type="GO" id="GO:0030014">
    <property type="term" value="C:CCR4-NOT complex"/>
    <property type="evidence" value="ECO:0007669"/>
    <property type="project" value="InterPro"/>
</dbReference>
<dbReference type="SUPFAM" id="SSF53098">
    <property type="entry name" value="Ribonuclease H-like"/>
    <property type="match status" value="1"/>
</dbReference>
<evidence type="ECO:0000256" key="7">
    <source>
        <dbReference type="ARBA" id="ARBA00022722"/>
    </source>
</evidence>
<evidence type="ECO:0000256" key="15">
    <source>
        <dbReference type="SAM" id="MobiDB-lite"/>
    </source>
</evidence>
<feature type="region of interest" description="Disordered" evidence="15">
    <location>
        <begin position="1"/>
        <end position="55"/>
    </location>
</feature>
<proteinExistence type="inferred from homology"/>
<evidence type="ECO:0000256" key="8">
    <source>
        <dbReference type="ARBA" id="ARBA00022723"/>
    </source>
</evidence>
<evidence type="ECO:0000256" key="11">
    <source>
        <dbReference type="ARBA" id="ARBA00022884"/>
    </source>
</evidence>
<evidence type="ECO:0000256" key="6">
    <source>
        <dbReference type="ARBA" id="ARBA00022490"/>
    </source>
</evidence>
<dbReference type="GO" id="GO:0005634">
    <property type="term" value="C:nucleus"/>
    <property type="evidence" value="ECO:0007669"/>
    <property type="project" value="UniProtKB-SubCell"/>
</dbReference>
<comment type="catalytic activity">
    <reaction evidence="1">
        <text>Exonucleolytic cleavage of poly(A) to 5'-AMP.</text>
        <dbReference type="EC" id="3.1.13.4"/>
    </reaction>
</comment>
<evidence type="ECO:0000256" key="12">
    <source>
        <dbReference type="ARBA" id="ARBA00023015"/>
    </source>
</evidence>
<keyword evidence="7" id="KW-0540">Nuclease</keyword>
<keyword evidence="11" id="KW-0694">RNA-binding</keyword>
<sequence>MPPGNRFGPQGLAGPFQHMQQSHMPHHANQHHPPGSAGLPPPSFNSHQPFGHSGQGSINSFAAVNSANGLAAGFGGGALGGGSGLASSAAMSGFAHGAQLQQHQAREAMRRGSMPTKGQRGNRIREVWSHNLAEEMQTLRELVEKYPYISMDTEFPGVVARPMGGFTSRADYHYQTLRANVDLLSVIQLGITLFGPDGEMPPPHPENGPFQNSAMPCPHTWQFNFKFSQETDMYNQESIDFLQSVGMNMDMHEASGIDPKLFGALLITSGLVMNEDVRWISFHSGYDFGYLVKLMYCKPLPDDETEYRKLLKLFFPAIYDIKFMVRMAQRTHTTDGTTPLSPSAMSLLSSLGQKAGLQDLADELNVKRVGTAHQAGSDSLLTGKVFWEARKVIFNNNIEEDRFLGQVWGLNGLTPTAQSSGIDGQSTPNLNGATIYANTTSPSTPQTTHSGAVLTPGPSIMSNGGSITPAPTGGVFGRFAVR</sequence>
<keyword evidence="14" id="KW-0539">Nucleus</keyword>
<keyword evidence="13" id="KW-0804">Transcription</keyword>
<dbReference type="GO" id="GO:0005737">
    <property type="term" value="C:cytoplasm"/>
    <property type="evidence" value="ECO:0007669"/>
    <property type="project" value="UniProtKB-SubCell"/>
</dbReference>
<protein>
    <recommendedName>
        <fullName evidence="5">poly(A)-specific ribonuclease</fullName>
        <ecNumber evidence="5">3.1.13.4</ecNumber>
    </recommendedName>
</protein>
<organism evidence="16 17">
    <name type="scientific">Gomphillus americanus</name>
    <dbReference type="NCBI Taxonomy" id="1940652"/>
    <lineage>
        <taxon>Eukaryota</taxon>
        <taxon>Fungi</taxon>
        <taxon>Dikarya</taxon>
        <taxon>Ascomycota</taxon>
        <taxon>Pezizomycotina</taxon>
        <taxon>Lecanoromycetes</taxon>
        <taxon>OSLEUM clade</taxon>
        <taxon>Ostropomycetidae</taxon>
        <taxon>Ostropales</taxon>
        <taxon>Graphidaceae</taxon>
        <taxon>Gomphilloideae</taxon>
        <taxon>Gomphillus</taxon>
    </lineage>
</organism>
<keyword evidence="6" id="KW-0963">Cytoplasm</keyword>
<evidence type="ECO:0000256" key="13">
    <source>
        <dbReference type="ARBA" id="ARBA00023163"/>
    </source>
</evidence>
<name>A0A8H3EV40_9LECA</name>
<gene>
    <name evidence="16" type="ORF">GOMPHAMPRED_007616</name>
</gene>
<dbReference type="EMBL" id="CAJPDQ010000007">
    <property type="protein sequence ID" value="CAF9912273.1"/>
    <property type="molecule type" value="Genomic_DNA"/>
</dbReference>
<dbReference type="PANTHER" id="PTHR10797">
    <property type="entry name" value="CCR4-NOT TRANSCRIPTION COMPLEX SUBUNIT"/>
    <property type="match status" value="1"/>
</dbReference>
<evidence type="ECO:0000256" key="1">
    <source>
        <dbReference type="ARBA" id="ARBA00001663"/>
    </source>
</evidence>
<dbReference type="Gene3D" id="3.30.420.10">
    <property type="entry name" value="Ribonuclease H-like superfamily/Ribonuclease H"/>
    <property type="match status" value="1"/>
</dbReference>
<dbReference type="GO" id="GO:0046872">
    <property type="term" value="F:metal ion binding"/>
    <property type="evidence" value="ECO:0007669"/>
    <property type="project" value="UniProtKB-KW"/>
</dbReference>
<keyword evidence="10" id="KW-0269">Exonuclease</keyword>
<accession>A0A8H3EV40</accession>
<dbReference type="Proteomes" id="UP000664169">
    <property type="component" value="Unassembled WGS sequence"/>
</dbReference>
<dbReference type="GO" id="GO:0003723">
    <property type="term" value="F:RNA binding"/>
    <property type="evidence" value="ECO:0007669"/>
    <property type="project" value="UniProtKB-KW"/>
</dbReference>
<evidence type="ECO:0000256" key="10">
    <source>
        <dbReference type="ARBA" id="ARBA00022839"/>
    </source>
</evidence>
<evidence type="ECO:0000313" key="16">
    <source>
        <dbReference type="EMBL" id="CAF9912273.1"/>
    </source>
</evidence>
<keyword evidence="9" id="KW-0378">Hydrolase</keyword>
<dbReference type="InterPro" id="IPR012337">
    <property type="entry name" value="RNaseH-like_sf"/>
</dbReference>
<comment type="subcellular location">
    <subcellularLocation>
        <location evidence="3">Cytoplasm</location>
    </subcellularLocation>
    <subcellularLocation>
        <location evidence="2">Nucleus</location>
    </subcellularLocation>
</comment>
<dbReference type="EC" id="3.1.13.4" evidence="5"/>